<keyword evidence="3" id="KW-1005">Bacterial flagellum biogenesis</keyword>
<dbReference type="EMBL" id="CP047650">
    <property type="protein sequence ID" value="QHI99161.1"/>
    <property type="molecule type" value="Genomic_DNA"/>
</dbReference>
<evidence type="ECO:0000256" key="1">
    <source>
        <dbReference type="ARBA" id="ARBA00010577"/>
    </source>
</evidence>
<dbReference type="GO" id="GO:0044781">
    <property type="term" value="P:bacterial-type flagellum organization"/>
    <property type="evidence" value="ECO:0007669"/>
    <property type="project" value="UniProtKB-KW"/>
</dbReference>
<organism evidence="5 6">
    <name type="scientific">Xylophilus rhododendri</name>
    <dbReference type="NCBI Taxonomy" id="2697032"/>
    <lineage>
        <taxon>Bacteria</taxon>
        <taxon>Pseudomonadati</taxon>
        <taxon>Pseudomonadota</taxon>
        <taxon>Betaproteobacteria</taxon>
        <taxon>Burkholderiales</taxon>
        <taxon>Xylophilus</taxon>
    </lineage>
</organism>
<sequence>MSINTAAVSSSHANSAISLQDFLQVLMTQLTYQDPLKPMDNQEFMAQIAQFTTLEQTQQVNTNVQSLLANQAAQQSVGLLGRTVTVTTAEGTATGTVQGIDMAGSAPLLSIATDAGTLRDVALSRITTVTTAVP</sequence>
<proteinExistence type="inferred from homology"/>
<evidence type="ECO:0000256" key="4">
    <source>
        <dbReference type="ARBA" id="ARBA00024746"/>
    </source>
</evidence>
<keyword evidence="5" id="KW-0969">Cilium</keyword>
<name>A0A857J7V8_9BURK</name>
<keyword evidence="6" id="KW-1185">Reference proteome</keyword>
<dbReference type="RefSeq" id="WP_160552942.1">
    <property type="nucleotide sequence ID" value="NZ_CP047650.1"/>
</dbReference>
<comment type="function">
    <text evidence="4">Required for flagellar hook formation. May act as a scaffolding protein.</text>
</comment>
<dbReference type="Proteomes" id="UP000464787">
    <property type="component" value="Chromosome"/>
</dbReference>
<reference evidence="5 6" key="1">
    <citation type="submission" date="2020-01" db="EMBL/GenBank/DDBJ databases">
        <title>Genome sequencing of strain KACC 21265.</title>
        <authorList>
            <person name="Heo J."/>
            <person name="Kim S.-J."/>
            <person name="Kim J.-S."/>
            <person name="Hong S.-B."/>
            <person name="Kwon S.-W."/>
        </authorList>
    </citation>
    <scope>NUCLEOTIDE SEQUENCE [LARGE SCALE GENOMIC DNA]</scope>
    <source>
        <strain evidence="5 6">KACC 21265</strain>
    </source>
</reference>
<dbReference type="Pfam" id="PF03963">
    <property type="entry name" value="FlgD"/>
    <property type="match status" value="1"/>
</dbReference>
<evidence type="ECO:0000256" key="3">
    <source>
        <dbReference type="ARBA" id="ARBA00022795"/>
    </source>
</evidence>
<evidence type="ECO:0000313" key="6">
    <source>
        <dbReference type="Proteomes" id="UP000464787"/>
    </source>
</evidence>
<accession>A0A857J7V8</accession>
<protein>
    <recommendedName>
        <fullName evidence="2">Basal-body rod modification protein FlgD</fullName>
    </recommendedName>
</protein>
<evidence type="ECO:0000313" key="5">
    <source>
        <dbReference type="EMBL" id="QHI99161.1"/>
    </source>
</evidence>
<dbReference type="KEGG" id="xyk:GT347_14955"/>
<dbReference type="AlphaFoldDB" id="A0A857J7V8"/>
<evidence type="ECO:0000256" key="2">
    <source>
        <dbReference type="ARBA" id="ARBA00016013"/>
    </source>
</evidence>
<keyword evidence="5" id="KW-0282">Flagellum</keyword>
<keyword evidence="5" id="KW-0966">Cell projection</keyword>
<comment type="similarity">
    <text evidence="1">Belongs to the FlgD family.</text>
</comment>
<gene>
    <name evidence="5" type="ORF">GT347_14955</name>
</gene>
<dbReference type="InterPro" id="IPR005648">
    <property type="entry name" value="FlgD"/>
</dbReference>